<evidence type="ECO:0000313" key="3">
    <source>
        <dbReference type="EMBL" id="KAH7285278.1"/>
    </source>
</evidence>
<evidence type="ECO:0000256" key="2">
    <source>
        <dbReference type="SAM" id="Phobius"/>
    </source>
</evidence>
<dbReference type="OrthoDB" id="264603at2759"/>
<reference evidence="3" key="1">
    <citation type="submission" date="2021-08" db="EMBL/GenBank/DDBJ databases">
        <title>WGS assembly of Ceratopteris richardii.</title>
        <authorList>
            <person name="Marchant D.B."/>
            <person name="Chen G."/>
            <person name="Jenkins J."/>
            <person name="Shu S."/>
            <person name="Leebens-Mack J."/>
            <person name="Grimwood J."/>
            <person name="Schmutz J."/>
            <person name="Soltis P."/>
            <person name="Soltis D."/>
            <person name="Chen Z.-H."/>
        </authorList>
    </citation>
    <scope>NUCLEOTIDE SEQUENCE</scope>
    <source>
        <strain evidence="3">Whitten #5841</strain>
        <tissue evidence="3">Leaf</tissue>
    </source>
</reference>
<organism evidence="3 4">
    <name type="scientific">Ceratopteris richardii</name>
    <name type="common">Triangle waterfern</name>
    <dbReference type="NCBI Taxonomy" id="49495"/>
    <lineage>
        <taxon>Eukaryota</taxon>
        <taxon>Viridiplantae</taxon>
        <taxon>Streptophyta</taxon>
        <taxon>Embryophyta</taxon>
        <taxon>Tracheophyta</taxon>
        <taxon>Polypodiopsida</taxon>
        <taxon>Polypodiidae</taxon>
        <taxon>Polypodiales</taxon>
        <taxon>Pteridineae</taxon>
        <taxon>Pteridaceae</taxon>
        <taxon>Parkerioideae</taxon>
        <taxon>Ceratopteris</taxon>
    </lineage>
</organism>
<comment type="caution">
    <text evidence="3">The sequence shown here is derived from an EMBL/GenBank/DDBJ whole genome shotgun (WGS) entry which is preliminary data.</text>
</comment>
<sequence length="153" mass="16836">MCAYSEGILDIVQCFYRGKSSTSLQKRLARGVSMKMSCSSLSIPSNSLFSKLAKEAAEEGGHTGGFEIVDRAFHDSGNDINEIKLKLAEMKAQIANLTEEKKTILHNTQQLQEQIASLRENSGRMVVEQKASGFSFLFILTVGVLGIIVGYIW</sequence>
<evidence type="ECO:0000256" key="1">
    <source>
        <dbReference type="SAM" id="Coils"/>
    </source>
</evidence>
<accession>A0A8T2QNS9</accession>
<gene>
    <name evidence="3" type="ORF">KP509_33G020400</name>
</gene>
<keyword evidence="2" id="KW-0812">Transmembrane</keyword>
<feature type="transmembrane region" description="Helical" evidence="2">
    <location>
        <begin position="134"/>
        <end position="152"/>
    </location>
</feature>
<keyword evidence="2" id="KW-1133">Transmembrane helix</keyword>
<evidence type="ECO:0000313" key="4">
    <source>
        <dbReference type="Proteomes" id="UP000825935"/>
    </source>
</evidence>
<dbReference type="AlphaFoldDB" id="A0A8T2QNS9"/>
<name>A0A8T2QNS9_CERRI</name>
<dbReference type="EMBL" id="CM035438">
    <property type="protein sequence ID" value="KAH7285278.1"/>
    <property type="molecule type" value="Genomic_DNA"/>
</dbReference>
<keyword evidence="1" id="KW-0175">Coiled coil</keyword>
<proteinExistence type="predicted"/>
<keyword evidence="4" id="KW-1185">Reference proteome</keyword>
<keyword evidence="2" id="KW-0472">Membrane</keyword>
<dbReference type="Proteomes" id="UP000825935">
    <property type="component" value="Chromosome 33"/>
</dbReference>
<feature type="coiled-coil region" evidence="1">
    <location>
        <begin position="80"/>
        <end position="121"/>
    </location>
</feature>
<protein>
    <submittedName>
        <fullName evidence="3">Uncharacterized protein</fullName>
    </submittedName>
</protein>